<comment type="caution">
    <text evidence="9">The sequence shown here is derived from an EMBL/GenBank/DDBJ whole genome shotgun (WGS) entry which is preliminary data.</text>
</comment>
<reference evidence="10" key="1">
    <citation type="submission" date="2018-05" db="EMBL/GenBank/DDBJ databases">
        <title>Draft genome sequence of Stemphylium lycopersici strain CIDEFI 213.</title>
        <authorList>
            <person name="Medina R."/>
            <person name="Franco M.E.E."/>
            <person name="Lucentini C.G."/>
            <person name="Saparrat M.C.N."/>
            <person name="Balatti P.A."/>
        </authorList>
    </citation>
    <scope>NUCLEOTIDE SEQUENCE [LARGE SCALE GENOMIC DNA]</scope>
    <source>
        <strain evidence="10">CIDEFI 213</strain>
    </source>
</reference>
<dbReference type="GO" id="GO:0005634">
    <property type="term" value="C:nucleus"/>
    <property type="evidence" value="ECO:0007669"/>
    <property type="project" value="TreeGrafter"/>
</dbReference>
<organism evidence="9 10">
    <name type="scientific">Stemphylium lycopersici</name>
    <name type="common">Tomato gray leaf spot disease fungus</name>
    <name type="synonym">Thyrospora lycopersici</name>
    <dbReference type="NCBI Taxonomy" id="183478"/>
    <lineage>
        <taxon>Eukaryota</taxon>
        <taxon>Fungi</taxon>
        <taxon>Dikarya</taxon>
        <taxon>Ascomycota</taxon>
        <taxon>Pezizomycotina</taxon>
        <taxon>Dothideomycetes</taxon>
        <taxon>Pleosporomycetidae</taxon>
        <taxon>Pleosporales</taxon>
        <taxon>Pleosporineae</taxon>
        <taxon>Pleosporaceae</taxon>
        <taxon>Stemphylium</taxon>
    </lineage>
</organism>
<dbReference type="SMART" id="SM00066">
    <property type="entry name" value="GAL4"/>
    <property type="match status" value="1"/>
</dbReference>
<evidence type="ECO:0000259" key="8">
    <source>
        <dbReference type="PROSITE" id="PS50048"/>
    </source>
</evidence>
<dbReference type="GO" id="GO:0000978">
    <property type="term" value="F:RNA polymerase II cis-regulatory region sequence-specific DNA binding"/>
    <property type="evidence" value="ECO:0007669"/>
    <property type="project" value="TreeGrafter"/>
</dbReference>
<dbReference type="AlphaFoldDB" id="A0A364MS56"/>
<evidence type="ECO:0000256" key="7">
    <source>
        <dbReference type="SAM" id="MobiDB-lite"/>
    </source>
</evidence>
<dbReference type="GO" id="GO:0008270">
    <property type="term" value="F:zinc ion binding"/>
    <property type="evidence" value="ECO:0007669"/>
    <property type="project" value="InterPro"/>
</dbReference>
<proteinExistence type="predicted"/>
<feature type="region of interest" description="Disordered" evidence="7">
    <location>
        <begin position="744"/>
        <end position="768"/>
    </location>
</feature>
<keyword evidence="10" id="KW-1185">Reference proteome</keyword>
<protein>
    <submittedName>
        <fullName evidence="9">C6 zinc finger domain containing protein</fullName>
        <ecNumber evidence="9">5.2.1.8</ecNumber>
    </submittedName>
</protein>
<keyword evidence="6" id="KW-0539">Nucleus</keyword>
<dbReference type="GO" id="GO:0003755">
    <property type="term" value="F:peptidyl-prolyl cis-trans isomerase activity"/>
    <property type="evidence" value="ECO:0007669"/>
    <property type="project" value="UniProtKB-EC"/>
</dbReference>
<dbReference type="CDD" id="cd00067">
    <property type="entry name" value="GAL4"/>
    <property type="match status" value="1"/>
</dbReference>
<dbReference type="InterPro" id="IPR036864">
    <property type="entry name" value="Zn2-C6_fun-type_DNA-bd_sf"/>
</dbReference>
<sequence length="835" mass="93306">MSVQGAEWISDRSRGNSPQGRDSPDGHDGPSQQRTSKKRKVLSCYACRNRKMKCDRVFPVCGRCQKTGRRHECTYDPRLLEESHATTSAQAETGASYILAERPVDSDPAVDRSDTLRWKVRVQERRIAVLEQRLAAQQLIRNPSQYEDTATKEPVIVEDIMFRGKGFKSQFHGATSVMSIISMYHELQTFTHEALSVDHSIVRIKSDFKTFRDRRKKSAKERRTGGHVTDADIFAVLPVRRIVDTQSALYFRTWETSYRILHEPSFWEEYYAFWGNASMDKDRASFAVTLLLIIAITKCVDAKDDVFVGDTTADRQAAHDLIDICENWINLQPRKRVTLSFFQLHCLSLLAKRVNCVRLKQDWLNSGDLLRLALTSGMHRDPILLGNGTISVFDQQMKKRLWITVMELELQSSIESGLQSGLTALYFDTPAPANLADDAFSMNTEQLPPEEPFGHFTSASYLIASLKSLPLRIHLAQLLNTPSSDLQYADVLHFDAQIRAAISALPQWDDQRSAIPSALLLLQLRQYLLVLHKPYARLASRNSRFVYSFTTCMDVCSSTITIHNDLLSKGILSLNNSRNDVIRVGLTLSQVVYHNCILNVVKSSVAPPGSSDTRLADPQTHFADLSMAKRWGSLDGTLYLAALPRTSFLFETLCTSSIEVLERTRQIFEQKVFRLGTGYMEYWLMSAAVGMLPPPPSPATSIAYINNASDDILSRCRKTLDCFTTLAFRVLALQQDPKNSLASSLRTTMASASPSEGRTPSINAGGSGAKIGSGNTPIAYEQSGFTPLNGLGSDAGTASLPKDLNGPFHTLQDMQIDTSSWSFPDFWAFDLGGEF</sequence>
<dbReference type="GO" id="GO:0001228">
    <property type="term" value="F:DNA-binding transcription activator activity, RNA polymerase II-specific"/>
    <property type="evidence" value="ECO:0007669"/>
    <property type="project" value="TreeGrafter"/>
</dbReference>
<evidence type="ECO:0000313" key="9">
    <source>
        <dbReference type="EMBL" id="RAR01749.1"/>
    </source>
</evidence>
<keyword evidence="1" id="KW-0479">Metal-binding</keyword>
<dbReference type="PANTHER" id="PTHR31944:SF130">
    <property type="entry name" value="ZN(II)2CYS6 TRANSCRIPTION FACTO (EUROFUNG)"/>
    <property type="match status" value="1"/>
</dbReference>
<dbReference type="STRING" id="183478.A0A364MS56"/>
<dbReference type="InterPro" id="IPR051430">
    <property type="entry name" value="Fungal_TF_Env_Response"/>
</dbReference>
<evidence type="ECO:0000256" key="2">
    <source>
        <dbReference type="ARBA" id="ARBA00022833"/>
    </source>
</evidence>
<keyword evidence="4" id="KW-0238">DNA-binding</keyword>
<dbReference type="EMBL" id="QGDH01000250">
    <property type="protein sequence ID" value="RAR01749.1"/>
    <property type="molecule type" value="Genomic_DNA"/>
</dbReference>
<dbReference type="PROSITE" id="PS00463">
    <property type="entry name" value="ZN2_CY6_FUNGAL_1"/>
    <property type="match status" value="1"/>
</dbReference>
<evidence type="ECO:0000313" key="10">
    <source>
        <dbReference type="Proteomes" id="UP000249619"/>
    </source>
</evidence>
<dbReference type="Proteomes" id="UP000249619">
    <property type="component" value="Unassembled WGS sequence"/>
</dbReference>
<feature type="compositionally biased region" description="Polar residues" evidence="7">
    <location>
        <begin position="744"/>
        <end position="764"/>
    </location>
</feature>
<evidence type="ECO:0000256" key="5">
    <source>
        <dbReference type="ARBA" id="ARBA00023163"/>
    </source>
</evidence>
<dbReference type="PROSITE" id="PS50048">
    <property type="entry name" value="ZN2_CY6_FUNGAL_2"/>
    <property type="match status" value="1"/>
</dbReference>
<dbReference type="SUPFAM" id="SSF57701">
    <property type="entry name" value="Zn2/Cys6 DNA-binding domain"/>
    <property type="match status" value="1"/>
</dbReference>
<dbReference type="PANTHER" id="PTHR31944">
    <property type="entry name" value="HEME-RESPONSIVE ZINC FINGER TRANSCRIPTION FACTOR HAP1"/>
    <property type="match status" value="1"/>
</dbReference>
<evidence type="ECO:0000256" key="3">
    <source>
        <dbReference type="ARBA" id="ARBA00023015"/>
    </source>
</evidence>
<dbReference type="InterPro" id="IPR001138">
    <property type="entry name" value="Zn2Cys6_DnaBD"/>
</dbReference>
<dbReference type="Pfam" id="PF00172">
    <property type="entry name" value="Zn_clus"/>
    <property type="match status" value="1"/>
</dbReference>
<dbReference type="EC" id="5.2.1.8" evidence="9"/>
<feature type="domain" description="Zn(2)-C6 fungal-type" evidence="8">
    <location>
        <begin position="43"/>
        <end position="75"/>
    </location>
</feature>
<evidence type="ECO:0000256" key="6">
    <source>
        <dbReference type="ARBA" id="ARBA00023242"/>
    </source>
</evidence>
<keyword evidence="5" id="KW-0804">Transcription</keyword>
<dbReference type="Pfam" id="PF04082">
    <property type="entry name" value="Fungal_trans"/>
    <property type="match status" value="1"/>
</dbReference>
<dbReference type="CDD" id="cd12148">
    <property type="entry name" value="fungal_TF_MHR"/>
    <property type="match status" value="1"/>
</dbReference>
<keyword evidence="2" id="KW-0862">Zinc</keyword>
<evidence type="ECO:0000256" key="4">
    <source>
        <dbReference type="ARBA" id="ARBA00023125"/>
    </source>
</evidence>
<evidence type="ECO:0000256" key="1">
    <source>
        <dbReference type="ARBA" id="ARBA00022723"/>
    </source>
</evidence>
<keyword evidence="3" id="KW-0805">Transcription regulation</keyword>
<accession>A0A364MS56</accession>
<name>A0A364MS56_STELY</name>
<dbReference type="GO" id="GO:0006351">
    <property type="term" value="P:DNA-templated transcription"/>
    <property type="evidence" value="ECO:0007669"/>
    <property type="project" value="InterPro"/>
</dbReference>
<dbReference type="Gene3D" id="4.10.240.10">
    <property type="entry name" value="Zn(2)-C6 fungal-type DNA-binding domain"/>
    <property type="match status" value="1"/>
</dbReference>
<dbReference type="InterPro" id="IPR007219">
    <property type="entry name" value="XnlR_reg_dom"/>
</dbReference>
<keyword evidence="9" id="KW-0413">Isomerase</keyword>
<feature type="region of interest" description="Disordered" evidence="7">
    <location>
        <begin position="1"/>
        <end position="37"/>
    </location>
</feature>
<gene>
    <name evidence="9" type="ORF">DDE83_008806</name>
</gene>